<sequence length="200" mass="21739">MVTTQLAANAALKNITKARLVIEGLGKFLRSNGVARTKQDGCSVATVMAALAEYEVFLQELAVRLQIISISPDQSSVEAAMKSLRVLSSLLNRDPMFGARVSQSEKVNISDEPGPLYRSARRINKAKGVLAGTLTKILRNLNYNAIRQSCLLSLLLPHALRHSAARDIQRLPTACLGNRSKTENLASSGLIFFRSFTEAA</sequence>
<comment type="caution">
    <text evidence="1">The sequence shown here is derived from an EMBL/GenBank/DDBJ whole genome shotgun (WGS) entry which is preliminary data.</text>
</comment>
<dbReference type="EMBL" id="JAAOAN010000625">
    <property type="protein sequence ID" value="KAF5702339.1"/>
    <property type="molecule type" value="Genomic_DNA"/>
</dbReference>
<proteinExistence type="predicted"/>
<accession>A0A8H5XYJ8</accession>
<dbReference type="Proteomes" id="UP000544331">
    <property type="component" value="Unassembled WGS sequence"/>
</dbReference>
<protein>
    <submittedName>
        <fullName evidence="1">Uncharacterized protein</fullName>
    </submittedName>
</protein>
<name>A0A8H5XYJ8_9HYPO</name>
<gene>
    <name evidence="1" type="ORF">FMUND_13508</name>
</gene>
<reference evidence="1 2" key="1">
    <citation type="submission" date="2020-05" db="EMBL/GenBank/DDBJ databases">
        <title>Identification and distribution of gene clusters putatively required for synthesis of sphingolipid metabolism inhibitors in phylogenetically diverse species of the filamentous fungus Fusarium.</title>
        <authorList>
            <person name="Kim H.-S."/>
            <person name="Busman M."/>
            <person name="Brown D.W."/>
            <person name="Divon H."/>
            <person name="Uhlig S."/>
            <person name="Proctor R.H."/>
        </authorList>
    </citation>
    <scope>NUCLEOTIDE SEQUENCE [LARGE SCALE GENOMIC DNA]</scope>
    <source>
        <strain evidence="1 2">NRRL 66235</strain>
    </source>
</reference>
<keyword evidence="2" id="KW-1185">Reference proteome</keyword>
<evidence type="ECO:0000313" key="1">
    <source>
        <dbReference type="EMBL" id="KAF5702339.1"/>
    </source>
</evidence>
<dbReference type="AlphaFoldDB" id="A0A8H5XYJ8"/>
<organism evidence="1 2">
    <name type="scientific">Fusarium mundagurra</name>
    <dbReference type="NCBI Taxonomy" id="1567541"/>
    <lineage>
        <taxon>Eukaryota</taxon>
        <taxon>Fungi</taxon>
        <taxon>Dikarya</taxon>
        <taxon>Ascomycota</taxon>
        <taxon>Pezizomycotina</taxon>
        <taxon>Sordariomycetes</taxon>
        <taxon>Hypocreomycetidae</taxon>
        <taxon>Hypocreales</taxon>
        <taxon>Nectriaceae</taxon>
        <taxon>Fusarium</taxon>
        <taxon>Fusarium fujikuroi species complex</taxon>
    </lineage>
</organism>
<evidence type="ECO:0000313" key="2">
    <source>
        <dbReference type="Proteomes" id="UP000544331"/>
    </source>
</evidence>